<dbReference type="RefSeq" id="WP_182620933.1">
    <property type="nucleotide sequence ID" value="NZ_BAAATF010000009.1"/>
</dbReference>
<proteinExistence type="predicted"/>
<dbReference type="InterPro" id="IPR007076">
    <property type="entry name" value="TfoX_N"/>
</dbReference>
<sequence length="109" mass="11337">MAYDPVLADEIRGVLADTDDLSERRMFGGLSFLVGGNLAVAVRGDGLLVRVGADAAAELARTTAATQAVMGARVMAGWLDVPPSALGSEPELAAWVERGVSWARTLPAK</sequence>
<gene>
    <name evidence="2" type="ORF">FHX71_005789</name>
</gene>
<evidence type="ECO:0000313" key="3">
    <source>
        <dbReference type="Proteomes" id="UP000540568"/>
    </source>
</evidence>
<accession>A0A7W3JFB4</accession>
<comment type="caution">
    <text evidence="2">The sequence shown here is derived from an EMBL/GenBank/DDBJ whole genome shotgun (WGS) entry which is preliminary data.</text>
</comment>
<dbReference type="AlphaFoldDB" id="A0A7W3JFB4"/>
<organism evidence="2 3">
    <name type="scientific">Promicromonospora sukumoe</name>
    <dbReference type="NCBI Taxonomy" id="88382"/>
    <lineage>
        <taxon>Bacteria</taxon>
        <taxon>Bacillati</taxon>
        <taxon>Actinomycetota</taxon>
        <taxon>Actinomycetes</taxon>
        <taxon>Micrococcales</taxon>
        <taxon>Promicromonosporaceae</taxon>
        <taxon>Promicromonospora</taxon>
    </lineage>
</organism>
<dbReference type="SUPFAM" id="SSF159894">
    <property type="entry name" value="YgaC/TfoX-N like"/>
    <property type="match status" value="1"/>
</dbReference>
<dbReference type="EMBL" id="JACGWV010000004">
    <property type="protein sequence ID" value="MBA8811771.1"/>
    <property type="molecule type" value="Genomic_DNA"/>
</dbReference>
<evidence type="ECO:0000259" key="1">
    <source>
        <dbReference type="Pfam" id="PF04993"/>
    </source>
</evidence>
<feature type="domain" description="TfoX N-terminal" evidence="1">
    <location>
        <begin position="15"/>
        <end position="101"/>
    </location>
</feature>
<evidence type="ECO:0000313" key="2">
    <source>
        <dbReference type="EMBL" id="MBA8811771.1"/>
    </source>
</evidence>
<name>A0A7W3JFB4_9MICO</name>
<protein>
    <submittedName>
        <fullName evidence="2">TfoX/Sxy family transcriptional regulator of competence genes</fullName>
    </submittedName>
</protein>
<dbReference type="Pfam" id="PF04993">
    <property type="entry name" value="TfoX_N"/>
    <property type="match status" value="1"/>
</dbReference>
<keyword evidence="3" id="KW-1185">Reference proteome</keyword>
<reference evidence="2 3" key="1">
    <citation type="submission" date="2020-07" db="EMBL/GenBank/DDBJ databases">
        <title>Sequencing the genomes of 1000 actinobacteria strains.</title>
        <authorList>
            <person name="Klenk H.-P."/>
        </authorList>
    </citation>
    <scope>NUCLEOTIDE SEQUENCE [LARGE SCALE GENOMIC DNA]</scope>
    <source>
        <strain evidence="2 3">DSM 44121</strain>
    </source>
</reference>
<dbReference type="Gene3D" id="3.30.1460.30">
    <property type="entry name" value="YgaC/TfoX-N like chaperone"/>
    <property type="match status" value="1"/>
</dbReference>
<dbReference type="Proteomes" id="UP000540568">
    <property type="component" value="Unassembled WGS sequence"/>
</dbReference>